<dbReference type="Gene3D" id="3.40.50.720">
    <property type="entry name" value="NAD(P)-binding Rossmann-like Domain"/>
    <property type="match status" value="1"/>
</dbReference>
<dbReference type="Pfam" id="PF00106">
    <property type="entry name" value="adh_short"/>
    <property type="match status" value="1"/>
</dbReference>
<evidence type="ECO:0008006" key="2">
    <source>
        <dbReference type="Google" id="ProtNLM"/>
    </source>
</evidence>
<dbReference type="InterPro" id="IPR052184">
    <property type="entry name" value="SDR_enzymes"/>
</dbReference>
<proteinExistence type="predicted"/>
<accession>A0A381VVV1</accession>
<organism evidence="1">
    <name type="scientific">marine metagenome</name>
    <dbReference type="NCBI Taxonomy" id="408172"/>
    <lineage>
        <taxon>unclassified sequences</taxon>
        <taxon>metagenomes</taxon>
        <taxon>ecological metagenomes</taxon>
    </lineage>
</organism>
<dbReference type="PROSITE" id="PS51318">
    <property type="entry name" value="TAT"/>
    <property type="match status" value="1"/>
</dbReference>
<reference evidence="1" key="1">
    <citation type="submission" date="2018-05" db="EMBL/GenBank/DDBJ databases">
        <authorList>
            <person name="Lanie J.A."/>
            <person name="Ng W.-L."/>
            <person name="Kazmierczak K.M."/>
            <person name="Andrzejewski T.M."/>
            <person name="Davidsen T.M."/>
            <person name="Wayne K.J."/>
            <person name="Tettelin H."/>
            <person name="Glass J.I."/>
            <person name="Rusch D."/>
            <person name="Podicherti R."/>
            <person name="Tsui H.-C.T."/>
            <person name="Winkler M.E."/>
        </authorList>
    </citation>
    <scope>NUCLEOTIDE SEQUENCE</scope>
</reference>
<gene>
    <name evidence="1" type="ORF">METZ01_LOCUS97283</name>
</gene>
<dbReference type="InterPro" id="IPR006311">
    <property type="entry name" value="TAT_signal"/>
</dbReference>
<dbReference type="SUPFAM" id="SSF51735">
    <property type="entry name" value="NAD(P)-binding Rossmann-fold domains"/>
    <property type="match status" value="1"/>
</dbReference>
<dbReference type="InterPro" id="IPR036291">
    <property type="entry name" value="NAD(P)-bd_dom_sf"/>
</dbReference>
<protein>
    <recommendedName>
        <fullName evidence="2">Short-chain dehydrogenase/reductase SDR</fullName>
    </recommendedName>
</protein>
<evidence type="ECO:0000313" key="1">
    <source>
        <dbReference type="EMBL" id="SVA44429.1"/>
    </source>
</evidence>
<dbReference type="PANTHER" id="PTHR45458">
    <property type="entry name" value="SHORT-CHAIN DEHYDROGENASE/REDUCTASE SDR"/>
    <property type="match status" value="1"/>
</dbReference>
<dbReference type="CDD" id="cd05325">
    <property type="entry name" value="carb_red_sniffer_like_SDR_c"/>
    <property type="match status" value="1"/>
</dbReference>
<sequence>MNKKTSGTDDHSISRRDLIAGAAAGIATQSLSGGELKAEELTTATVLITGSNRGIGLELARNYAQRGWRVVGTARRPEAAEDLKAIAADHPNLQIERLDLLDHAMIDSLAEKLSDLPIDVLLNNAAILGEPNDQNFGSLDYDLFARVMATNVYGPLKVAEAFTDHVERSNQKKIVAITSAQGSITMLRGSGIVMYNTSKAALNMSMRSTAMALKPRGITVALISPGTVDTDMMNLALDRAGIKFPLLAAANSAAMVIDMIDNYDLDMTGSFRSHDNEEYPW</sequence>
<name>A0A381VVV1_9ZZZZ</name>
<dbReference type="PRINTS" id="PR00081">
    <property type="entry name" value="GDHRDH"/>
</dbReference>
<dbReference type="AlphaFoldDB" id="A0A381VVV1"/>
<dbReference type="PANTHER" id="PTHR45458:SF1">
    <property type="entry name" value="SHORT CHAIN DEHYDROGENASE"/>
    <property type="match status" value="1"/>
</dbReference>
<dbReference type="EMBL" id="UINC01009942">
    <property type="protein sequence ID" value="SVA44429.1"/>
    <property type="molecule type" value="Genomic_DNA"/>
</dbReference>
<dbReference type="InterPro" id="IPR002347">
    <property type="entry name" value="SDR_fam"/>
</dbReference>
<dbReference type="GO" id="GO:0016616">
    <property type="term" value="F:oxidoreductase activity, acting on the CH-OH group of donors, NAD or NADP as acceptor"/>
    <property type="evidence" value="ECO:0007669"/>
    <property type="project" value="TreeGrafter"/>
</dbReference>